<dbReference type="InterPro" id="IPR015424">
    <property type="entry name" value="PyrdxlP-dep_Trfase"/>
</dbReference>
<keyword evidence="3" id="KW-0663">Pyridoxal phosphate</keyword>
<dbReference type="GO" id="GO:0005829">
    <property type="term" value="C:cytosol"/>
    <property type="evidence" value="ECO:0007669"/>
    <property type="project" value="TreeGrafter"/>
</dbReference>
<dbReference type="GO" id="GO:0006545">
    <property type="term" value="P:glycine biosynthetic process"/>
    <property type="evidence" value="ECO:0007669"/>
    <property type="project" value="TreeGrafter"/>
</dbReference>
<protein>
    <recommendedName>
        <fullName evidence="5">Aromatic amino acid beta-eliminating lyase/threonine aldolase domain-containing protein</fullName>
    </recommendedName>
</protein>
<dbReference type="PANTHER" id="PTHR48097">
    <property type="entry name" value="L-THREONINE ALDOLASE-RELATED"/>
    <property type="match status" value="1"/>
</dbReference>
<name>A0A8H5LFQ4_9AGAR</name>
<dbReference type="FunFam" id="3.40.640.10:FF:000030">
    <property type="entry name" value="Low-specificity L-threonine aldolase"/>
    <property type="match status" value="1"/>
</dbReference>
<dbReference type="Gene3D" id="3.40.640.10">
    <property type="entry name" value="Type I PLP-dependent aspartate aminotransferase-like (Major domain)"/>
    <property type="match status" value="1"/>
</dbReference>
<evidence type="ECO:0000256" key="4">
    <source>
        <dbReference type="ARBA" id="ARBA00023239"/>
    </source>
</evidence>
<evidence type="ECO:0000256" key="1">
    <source>
        <dbReference type="ARBA" id="ARBA00001933"/>
    </source>
</evidence>
<keyword evidence="4" id="KW-0456">Lyase</keyword>
<comment type="similarity">
    <text evidence="2">Belongs to the threonine aldolase family.</text>
</comment>
<dbReference type="PANTHER" id="PTHR48097:SF9">
    <property type="entry name" value="L-THREONINE ALDOLASE"/>
    <property type="match status" value="1"/>
</dbReference>
<dbReference type="Proteomes" id="UP000559027">
    <property type="component" value="Unassembled WGS sequence"/>
</dbReference>
<comment type="cofactor">
    <cofactor evidence="1">
        <name>pyridoxal 5'-phosphate</name>
        <dbReference type="ChEBI" id="CHEBI:597326"/>
    </cofactor>
</comment>
<dbReference type="AlphaFoldDB" id="A0A8H5LFQ4"/>
<accession>A0A8H5LFQ4</accession>
<dbReference type="InterPro" id="IPR023603">
    <property type="entry name" value="Low_specificity_L-TA-like"/>
</dbReference>
<comment type="caution">
    <text evidence="6">The sequence shown here is derived from an EMBL/GenBank/DDBJ whole genome shotgun (WGS) entry which is preliminary data.</text>
</comment>
<gene>
    <name evidence="6" type="ORF">D9756_004250</name>
</gene>
<feature type="domain" description="Aromatic amino acid beta-eliminating lyase/threonine aldolase" evidence="5">
    <location>
        <begin position="69"/>
        <end position="346"/>
    </location>
</feature>
<reference evidence="6 7" key="1">
    <citation type="journal article" date="2020" name="ISME J.">
        <title>Uncovering the hidden diversity of litter-decomposition mechanisms in mushroom-forming fungi.</title>
        <authorList>
            <person name="Floudas D."/>
            <person name="Bentzer J."/>
            <person name="Ahren D."/>
            <person name="Johansson T."/>
            <person name="Persson P."/>
            <person name="Tunlid A."/>
        </authorList>
    </citation>
    <scope>NUCLEOTIDE SEQUENCE [LARGE SCALE GENOMIC DNA]</scope>
    <source>
        <strain evidence="6 7">CBS 146.42</strain>
    </source>
</reference>
<evidence type="ECO:0000256" key="3">
    <source>
        <dbReference type="ARBA" id="ARBA00022898"/>
    </source>
</evidence>
<dbReference type="InterPro" id="IPR001597">
    <property type="entry name" value="ArAA_b-elim_lyase/Thr_aldolase"/>
</dbReference>
<dbReference type="EMBL" id="JAACJO010000007">
    <property type="protein sequence ID" value="KAF5356333.1"/>
    <property type="molecule type" value="Genomic_DNA"/>
</dbReference>
<evidence type="ECO:0000259" key="5">
    <source>
        <dbReference type="Pfam" id="PF01212"/>
    </source>
</evidence>
<dbReference type="NCBIfam" id="NF041359">
    <property type="entry name" value="GntG_guanitoxin"/>
    <property type="match status" value="1"/>
</dbReference>
<dbReference type="Gene3D" id="3.90.1150.10">
    <property type="entry name" value="Aspartate Aminotransferase, domain 1"/>
    <property type="match status" value="1"/>
</dbReference>
<dbReference type="Pfam" id="PF01212">
    <property type="entry name" value="Beta_elim_lyase"/>
    <property type="match status" value="1"/>
</dbReference>
<dbReference type="GO" id="GO:0008732">
    <property type="term" value="F:L-allo-threonine aldolase activity"/>
    <property type="evidence" value="ECO:0007669"/>
    <property type="project" value="TreeGrafter"/>
</dbReference>
<evidence type="ECO:0000313" key="6">
    <source>
        <dbReference type="EMBL" id="KAF5356333.1"/>
    </source>
</evidence>
<dbReference type="SUPFAM" id="SSF53383">
    <property type="entry name" value="PLP-dependent transferases"/>
    <property type="match status" value="1"/>
</dbReference>
<dbReference type="OrthoDB" id="10261951at2759"/>
<sequence length="433" mass="47461">MIRPLRVILPPVSSSCPNLLARQPYLRRTMSTEVSPALQQIIDEVKVDILSKTHGTDNASKRKEITRTFISDTVTVPSEEMFIYAAQATLGDDVYFEPSTAALENHVAKLVGKEAALFMQSGTQSNQIALRTHLTQPPYSIICDKRAHIFKYEAGGAAFHSNAHAIPIDPANKHHLTLEEVQENVIMGTDVHFAPTQVVALENTLNGTIFPQDEIIKICDFAHSLGMKTHLDGARIWHVAVETGKSINELCEPFDSVSVCFSKGLAAPVGSCLVGPKEFITKARWFRKIFGGGMRQTGLLAASAAFALTHNFPQLVRVHALAKRLETGLEEIGAIILSKAETCMLFYDPTPLGINFDEIADRASALPDPLVLGGSRLVVHIQTSEEAVEDFLSVVRTLADEKKAAGWVPPTNGHAKTSAFKDVYVRRQIKMTK</sequence>
<proteinExistence type="inferred from homology"/>
<evidence type="ECO:0000256" key="2">
    <source>
        <dbReference type="ARBA" id="ARBA00006966"/>
    </source>
</evidence>
<dbReference type="GO" id="GO:0006567">
    <property type="term" value="P:L-threonine catabolic process"/>
    <property type="evidence" value="ECO:0007669"/>
    <property type="project" value="TreeGrafter"/>
</dbReference>
<dbReference type="InterPro" id="IPR015422">
    <property type="entry name" value="PyrdxlP-dep_Trfase_small"/>
</dbReference>
<organism evidence="6 7">
    <name type="scientific">Leucocoprinus leucothites</name>
    <dbReference type="NCBI Taxonomy" id="201217"/>
    <lineage>
        <taxon>Eukaryota</taxon>
        <taxon>Fungi</taxon>
        <taxon>Dikarya</taxon>
        <taxon>Basidiomycota</taxon>
        <taxon>Agaricomycotina</taxon>
        <taxon>Agaricomycetes</taxon>
        <taxon>Agaricomycetidae</taxon>
        <taxon>Agaricales</taxon>
        <taxon>Agaricineae</taxon>
        <taxon>Agaricaceae</taxon>
        <taxon>Leucocoprinus</taxon>
    </lineage>
</organism>
<dbReference type="InterPro" id="IPR015421">
    <property type="entry name" value="PyrdxlP-dep_Trfase_major"/>
</dbReference>
<keyword evidence="7" id="KW-1185">Reference proteome</keyword>
<evidence type="ECO:0000313" key="7">
    <source>
        <dbReference type="Proteomes" id="UP000559027"/>
    </source>
</evidence>